<proteinExistence type="inferred from homology"/>
<comment type="cofactor">
    <cofactor evidence="1">
        <name>Zn(2+)</name>
        <dbReference type="ChEBI" id="CHEBI:29105"/>
    </cofactor>
</comment>
<dbReference type="RefSeq" id="WP_146961976.1">
    <property type="nucleotide sequence ID" value="NZ_CP042467.1"/>
</dbReference>
<organism evidence="7 8">
    <name type="scientific">Microvenator marinus</name>
    <dbReference type="NCBI Taxonomy" id="2600177"/>
    <lineage>
        <taxon>Bacteria</taxon>
        <taxon>Deltaproteobacteria</taxon>
        <taxon>Bradymonadales</taxon>
        <taxon>Microvenatoraceae</taxon>
        <taxon>Microvenator</taxon>
    </lineage>
</organism>
<keyword evidence="8" id="KW-1185">Reference proteome</keyword>
<dbReference type="EMBL" id="CP042467">
    <property type="protein sequence ID" value="QED29027.1"/>
    <property type="molecule type" value="Genomic_DNA"/>
</dbReference>
<dbReference type="InterPro" id="IPR036264">
    <property type="entry name" value="Bact_exopeptidase_dim_dom"/>
</dbReference>
<dbReference type="Proteomes" id="UP000321595">
    <property type="component" value="Chromosome"/>
</dbReference>
<dbReference type="GO" id="GO:0016787">
    <property type="term" value="F:hydrolase activity"/>
    <property type="evidence" value="ECO:0007669"/>
    <property type="project" value="UniProtKB-KW"/>
</dbReference>
<dbReference type="GO" id="GO:0046872">
    <property type="term" value="F:metal ion binding"/>
    <property type="evidence" value="ECO:0007669"/>
    <property type="project" value="UniProtKB-KW"/>
</dbReference>
<sequence length="377" mass="41659">MTQESSPERLERWLREVVETYSPTWAEQSVLEVFGEILDEARLPYRKQMVDEERYNLIVELGPQPASLVWVGHVDTVALYDEEHRHPRVEDGIMWGLGSADMKSGCVAAIEGMRRLRERRSPLESGVTLALVVGEEEYGDGAEVLIQELKDSGVLHPWVVIGEPTDLKLCLSHFGYYECFLTTRGARAHAALPEVGDNAIHAMLAWMTRILEAQRKMEWGGEVALTPRKIDGGSPLFAVAESCEAVLDIHLPPNVEFEKVEALLNATLADTRADHGGCQLEFEIAFASPGFAASDLPETLAKAYRDTFSELEPSAFRSHSDAAMFHSAGMPTVVVGPGRLEVAHTPDEHVELRQVELAAELYAQMFVNAGTGGLLPR</sequence>
<accession>A0A5B8XV36</accession>
<dbReference type="InterPro" id="IPR011650">
    <property type="entry name" value="Peptidase_M20_dimer"/>
</dbReference>
<dbReference type="Gene3D" id="3.30.70.360">
    <property type="match status" value="1"/>
</dbReference>
<dbReference type="PANTHER" id="PTHR43808">
    <property type="entry name" value="ACETYLORNITHINE DEACETYLASE"/>
    <property type="match status" value="1"/>
</dbReference>
<reference evidence="7 8" key="1">
    <citation type="submission" date="2019-08" db="EMBL/GenBank/DDBJ databases">
        <authorList>
            <person name="Liang Q."/>
        </authorList>
    </citation>
    <scope>NUCLEOTIDE SEQUENCE [LARGE SCALE GENOMIC DNA]</scope>
    <source>
        <strain evidence="7 8">V1718</strain>
    </source>
</reference>
<dbReference type="SUPFAM" id="SSF53187">
    <property type="entry name" value="Zn-dependent exopeptidases"/>
    <property type="match status" value="1"/>
</dbReference>
<feature type="domain" description="Peptidase M20 dimerisation" evidence="6">
    <location>
        <begin position="172"/>
        <end position="270"/>
    </location>
</feature>
<dbReference type="InterPro" id="IPR002933">
    <property type="entry name" value="Peptidase_M20"/>
</dbReference>
<evidence type="ECO:0000313" key="8">
    <source>
        <dbReference type="Proteomes" id="UP000321595"/>
    </source>
</evidence>
<dbReference type="Pfam" id="PF07687">
    <property type="entry name" value="M20_dimer"/>
    <property type="match status" value="1"/>
</dbReference>
<dbReference type="PANTHER" id="PTHR43808:SF8">
    <property type="entry name" value="PEPTIDASE M20 DIMERISATION DOMAIN-CONTAINING PROTEIN"/>
    <property type="match status" value="1"/>
</dbReference>
<dbReference type="Pfam" id="PF01546">
    <property type="entry name" value="Peptidase_M20"/>
    <property type="match status" value="1"/>
</dbReference>
<gene>
    <name evidence="7" type="ORF">FRD01_17635</name>
</gene>
<dbReference type="InterPro" id="IPR050072">
    <property type="entry name" value="Peptidase_M20A"/>
</dbReference>
<keyword evidence="5" id="KW-0862">Zinc</keyword>
<evidence type="ECO:0000256" key="1">
    <source>
        <dbReference type="ARBA" id="ARBA00001947"/>
    </source>
</evidence>
<evidence type="ECO:0000256" key="4">
    <source>
        <dbReference type="ARBA" id="ARBA00022801"/>
    </source>
</evidence>
<protein>
    <submittedName>
        <fullName evidence="7">M20 family metallopeptidase</fullName>
    </submittedName>
</protein>
<evidence type="ECO:0000256" key="2">
    <source>
        <dbReference type="ARBA" id="ARBA00006247"/>
    </source>
</evidence>
<name>A0A5B8XV36_9DELT</name>
<dbReference type="InterPro" id="IPR001261">
    <property type="entry name" value="ArgE/DapE_CS"/>
</dbReference>
<keyword evidence="4" id="KW-0378">Hydrolase</keyword>
<dbReference type="SUPFAM" id="SSF55031">
    <property type="entry name" value="Bacterial exopeptidase dimerisation domain"/>
    <property type="match status" value="1"/>
</dbReference>
<evidence type="ECO:0000256" key="5">
    <source>
        <dbReference type="ARBA" id="ARBA00022833"/>
    </source>
</evidence>
<evidence type="ECO:0000259" key="6">
    <source>
        <dbReference type="Pfam" id="PF07687"/>
    </source>
</evidence>
<evidence type="ECO:0000256" key="3">
    <source>
        <dbReference type="ARBA" id="ARBA00022723"/>
    </source>
</evidence>
<dbReference type="AlphaFoldDB" id="A0A5B8XV36"/>
<dbReference type="KEGG" id="bbae:FRD01_17635"/>
<evidence type="ECO:0000313" key="7">
    <source>
        <dbReference type="EMBL" id="QED29027.1"/>
    </source>
</evidence>
<dbReference type="OrthoDB" id="3665926at2"/>
<comment type="similarity">
    <text evidence="2">Belongs to the peptidase M20A family.</text>
</comment>
<keyword evidence="3" id="KW-0479">Metal-binding</keyword>
<dbReference type="Gene3D" id="3.40.630.10">
    <property type="entry name" value="Zn peptidases"/>
    <property type="match status" value="1"/>
</dbReference>
<dbReference type="PROSITE" id="PS00759">
    <property type="entry name" value="ARGE_DAPE_CPG2_2"/>
    <property type="match status" value="1"/>
</dbReference>